<reference evidence="8" key="1">
    <citation type="submission" date="2018-05" db="EMBL/GenBank/DDBJ databases">
        <authorList>
            <person name="Lanie J.A."/>
            <person name="Ng W.-L."/>
            <person name="Kazmierczak K.M."/>
            <person name="Andrzejewski T.M."/>
            <person name="Davidsen T.M."/>
            <person name="Wayne K.J."/>
            <person name="Tettelin H."/>
            <person name="Glass J.I."/>
            <person name="Rusch D."/>
            <person name="Podicherti R."/>
            <person name="Tsui H.-C.T."/>
            <person name="Winkler M.E."/>
        </authorList>
    </citation>
    <scope>NUCLEOTIDE SEQUENCE</scope>
</reference>
<evidence type="ECO:0000256" key="5">
    <source>
        <dbReference type="ARBA" id="ARBA00023136"/>
    </source>
</evidence>
<dbReference type="GO" id="GO:0005886">
    <property type="term" value="C:plasma membrane"/>
    <property type="evidence" value="ECO:0007669"/>
    <property type="project" value="UniProtKB-SubCell"/>
</dbReference>
<keyword evidence="5 6" id="KW-0472">Membrane</keyword>
<evidence type="ECO:0000256" key="4">
    <source>
        <dbReference type="ARBA" id="ARBA00022989"/>
    </source>
</evidence>
<protein>
    <recommendedName>
        <fullName evidence="7">DNA translocase FtsK 4TM region domain-containing protein</fullName>
    </recommendedName>
</protein>
<feature type="transmembrane region" description="Helical" evidence="6">
    <location>
        <begin position="167"/>
        <end position="185"/>
    </location>
</feature>
<feature type="transmembrane region" description="Helical" evidence="6">
    <location>
        <begin position="85"/>
        <end position="104"/>
    </location>
</feature>
<comment type="subcellular location">
    <subcellularLocation>
        <location evidence="1">Cell membrane</location>
        <topology evidence="1">Multi-pass membrane protein</topology>
    </subcellularLocation>
</comment>
<feature type="transmembrane region" description="Helical" evidence="6">
    <location>
        <begin position="47"/>
        <end position="73"/>
    </location>
</feature>
<dbReference type="EMBL" id="UINC01000274">
    <property type="protein sequence ID" value="SUZ52431.1"/>
    <property type="molecule type" value="Genomic_DNA"/>
</dbReference>
<proteinExistence type="predicted"/>
<accession>A0A381NCV4</accession>
<dbReference type="Pfam" id="PF13491">
    <property type="entry name" value="FtsK_4TM"/>
    <property type="match status" value="1"/>
</dbReference>
<evidence type="ECO:0000256" key="1">
    <source>
        <dbReference type="ARBA" id="ARBA00004651"/>
    </source>
</evidence>
<organism evidence="8">
    <name type="scientific">marine metagenome</name>
    <dbReference type="NCBI Taxonomy" id="408172"/>
    <lineage>
        <taxon>unclassified sequences</taxon>
        <taxon>metagenomes</taxon>
        <taxon>ecological metagenomes</taxon>
    </lineage>
</organism>
<evidence type="ECO:0000256" key="6">
    <source>
        <dbReference type="SAM" id="Phobius"/>
    </source>
</evidence>
<name>A0A381NCV4_9ZZZZ</name>
<feature type="transmembrane region" description="Helical" evidence="6">
    <location>
        <begin position="135"/>
        <end position="155"/>
    </location>
</feature>
<evidence type="ECO:0000259" key="7">
    <source>
        <dbReference type="Pfam" id="PF13491"/>
    </source>
</evidence>
<feature type="transmembrane region" description="Helical" evidence="6">
    <location>
        <begin position="7"/>
        <end position="27"/>
    </location>
</feature>
<keyword evidence="3 6" id="KW-0812">Transmembrane</keyword>
<evidence type="ECO:0000313" key="8">
    <source>
        <dbReference type="EMBL" id="SUZ52431.1"/>
    </source>
</evidence>
<feature type="domain" description="DNA translocase FtsK 4TM region" evidence="7">
    <location>
        <begin position="11"/>
        <end position="163"/>
    </location>
</feature>
<evidence type="ECO:0000256" key="2">
    <source>
        <dbReference type="ARBA" id="ARBA00022475"/>
    </source>
</evidence>
<keyword evidence="4 6" id="KW-1133">Transmembrane helix</keyword>
<keyword evidence="2" id="KW-1003">Cell membrane</keyword>
<dbReference type="AlphaFoldDB" id="A0A381NCV4"/>
<gene>
    <name evidence="8" type="ORF">METZ01_LOCUS5285</name>
</gene>
<evidence type="ECO:0000256" key="3">
    <source>
        <dbReference type="ARBA" id="ARBA00022692"/>
    </source>
</evidence>
<sequence>MSVIKLRIDYLLFGGSGFVLLLSIITADFQDPTFFNQLYPSAGIQNWIGLIGAITGGSLLEIFGPSVLLLPWLFVRIFLHQPRSVSVLAGTYYAFVLVFLLSIFHELALEFALFETGSSVFFWQNGYAGKLAVEWLMQSMDLALSSTALAAMFIISVVRMSRLLSPLPLFSALLTGIQNILMLLVNKISPPPVAEFLPAADLANFKARSRFEENSSVS</sequence>
<dbReference type="InterPro" id="IPR025199">
    <property type="entry name" value="FtsK_4TM"/>
</dbReference>